<evidence type="ECO:0000256" key="2">
    <source>
        <dbReference type="ARBA" id="ARBA00005810"/>
    </source>
</evidence>
<comment type="pathway">
    <text evidence="1">Cofactor biosynthesis; tetrahydrofolate biosynthesis; 2-amino-4-hydroxy-6-hydroxymethyl-7,8-dihydropteridine diphosphate from 7,8-dihydroneopterin triphosphate: step 4/4.</text>
</comment>
<dbReference type="RefSeq" id="WP_003095144.1">
    <property type="nucleotide sequence ID" value="NZ_AP014622.1"/>
</dbReference>
<dbReference type="EC" id="2.7.6.3" evidence="3"/>
<dbReference type="EMBL" id="CVVU01000077">
    <property type="protein sequence ID" value="CRO38927.1"/>
    <property type="molecule type" value="Genomic_DNA"/>
</dbReference>
<dbReference type="Proteomes" id="UP000270834">
    <property type="component" value="Unassembled WGS sequence"/>
</dbReference>
<reference evidence="20" key="10">
    <citation type="submission" date="2023-10" db="EMBL/GenBank/DDBJ databases">
        <title>Pathogen: clinical or host-associated sample.</title>
        <authorList>
            <person name="Hergert J."/>
            <person name="Casey R."/>
            <person name="Wagner J."/>
            <person name="Young E.L."/>
            <person name="Oakeson K.F."/>
        </authorList>
    </citation>
    <scope>NUCLEOTIDE SEQUENCE</scope>
    <source>
        <strain evidence="20">2021CK-01020</strain>
    </source>
</reference>
<dbReference type="SMR" id="A0A069QAV9"/>
<evidence type="ECO:0000256" key="6">
    <source>
        <dbReference type="ARBA" id="ARBA00022741"/>
    </source>
</evidence>
<keyword evidence="9" id="KW-0289">Folate biosynthesis</keyword>
<dbReference type="GO" id="GO:0003848">
    <property type="term" value="F:2-amino-4-hydroxy-6-hydroxymethyldihydropteridine diphosphokinase activity"/>
    <property type="evidence" value="ECO:0007669"/>
    <property type="project" value="UniProtKB-EC"/>
</dbReference>
<dbReference type="Proteomes" id="UP000284767">
    <property type="component" value="Unassembled WGS sequence"/>
</dbReference>
<dbReference type="EMBL" id="NSNE01000003">
    <property type="protein sequence ID" value="RPM19939.1"/>
    <property type="molecule type" value="Genomic_DNA"/>
</dbReference>
<evidence type="ECO:0000313" key="17">
    <source>
        <dbReference type="EMBL" id="RCI76125.1"/>
    </source>
</evidence>
<keyword evidence="5 17" id="KW-0808">Transferase</keyword>
<reference evidence="14" key="2">
    <citation type="submission" date="2015-06" db="EMBL/GenBank/DDBJ databases">
        <authorList>
            <person name="Radhakrishnan R."/>
            <person name="Underwood A."/>
            <person name="Al-Shahib A."/>
        </authorList>
    </citation>
    <scope>NUCLEOTIDE SEQUENCE</scope>
    <source>
        <strain evidence="14">P19_London_7_VIM_2_05_10</strain>
    </source>
</reference>
<dbReference type="PANTHER" id="PTHR43071:SF1">
    <property type="entry name" value="2-AMINO-4-HYDROXY-6-HYDROXYMETHYLDIHYDROPTERIDINE PYROPHOSPHOKINASE"/>
    <property type="match status" value="1"/>
</dbReference>
<reference evidence="21" key="1">
    <citation type="submission" date="2015-06" db="EMBL/GenBank/DDBJ databases">
        <authorList>
            <person name="Radhakrishnan Rajesh"/>
            <person name="Underwood Anthony"/>
            <person name="Al-Shahib Ali"/>
        </authorList>
    </citation>
    <scope>NUCLEOTIDE SEQUENCE [LARGE SCALE GENOMIC DNA]</scope>
    <source>
        <strain evidence="21">P19_London_7_VIM_2_05_10</strain>
    </source>
</reference>
<evidence type="ECO:0000256" key="3">
    <source>
        <dbReference type="ARBA" id="ARBA00013253"/>
    </source>
</evidence>
<reference evidence="19 25" key="7">
    <citation type="submission" date="2019-01" db="EMBL/GenBank/DDBJ databases">
        <title>The Pseudomonas aeruginosa pan-genome provides new insights on its population structure, horizontal gene transfer and pathogenicity.</title>
        <authorList>
            <person name="Freschi L."/>
            <person name="Vincent A.T."/>
            <person name="Jeukens J."/>
            <person name="Emond-Rheault J.-G."/>
            <person name="Kukavica-Ibrulj I."/>
            <person name="Dupont M.-J."/>
            <person name="Charette S.J."/>
            <person name="Boyle B."/>
            <person name="Levesque R.C."/>
        </authorList>
    </citation>
    <scope>NUCLEOTIDE SEQUENCE [LARGE SCALE GENOMIC DNA]</scope>
    <source>
        <strain evidence="19 25">PA-W36</strain>
    </source>
</reference>
<dbReference type="KEGG" id="paeb:NCGM1900_5458"/>
<gene>
    <name evidence="17" type="primary">folK</name>
    <name evidence="18" type="ORF">ALP65_01061</name>
    <name evidence="16" type="ORF">CAZ10_02905</name>
    <name evidence="17" type="ORF">DT376_04055</name>
    <name evidence="15" type="ORF">GUL26_10030</name>
    <name evidence="19" type="ORF">IPC1295_06540</name>
    <name evidence="20" type="ORF">L4V69_32880</name>
    <name evidence="14" type="ORF">PAERUG_P19_London_7_VIM_2_05_10_01515</name>
</gene>
<comment type="function">
    <text evidence="10">Catalyzes the transfer of pyrophosphate from adenosine triphosphate (ATP) to 6-hydroxymethyl-7,8-dihydropterin, an enzymatic step in folate biosynthesis pathway.</text>
</comment>
<evidence type="ECO:0000313" key="18">
    <source>
        <dbReference type="EMBL" id="RMS65813.1"/>
    </source>
</evidence>
<evidence type="ECO:0000313" key="25">
    <source>
        <dbReference type="Proteomes" id="UP000284767"/>
    </source>
</evidence>
<evidence type="ECO:0000256" key="9">
    <source>
        <dbReference type="ARBA" id="ARBA00022909"/>
    </source>
</evidence>
<dbReference type="Proteomes" id="UP001297540">
    <property type="component" value="Chromosome"/>
</dbReference>
<keyword evidence="6" id="KW-0547">Nucleotide-binding</keyword>
<evidence type="ECO:0000256" key="4">
    <source>
        <dbReference type="ARBA" id="ARBA00016218"/>
    </source>
</evidence>
<reference evidence="19 25" key="4">
    <citation type="submission" date="2017-08" db="EMBL/GenBank/DDBJ databases">
        <authorList>
            <person name="Feschi L."/>
            <person name="Jeukens J."/>
            <person name="Emond-Rheault J.-G."/>
            <person name="Kukavica-Ibrulj I."/>
            <person name="Boyle B."/>
            <person name="Levesque R.C."/>
        </authorList>
    </citation>
    <scope>NUCLEOTIDE SEQUENCE [LARGE SCALE GENOMIC DNA]</scope>
    <source>
        <strain evidence="19 25">PA-W36</strain>
    </source>
</reference>
<evidence type="ECO:0000313" key="20">
    <source>
        <dbReference type="EMBL" id="WOS77227.1"/>
    </source>
</evidence>
<dbReference type="EMBL" id="QORE01000072">
    <property type="protein sequence ID" value="RCI76125.1"/>
    <property type="molecule type" value="Genomic_DNA"/>
</dbReference>
<dbReference type="EMBL" id="RBSQ01000058">
    <property type="protein sequence ID" value="RMS65813.1"/>
    <property type="molecule type" value="Genomic_DNA"/>
</dbReference>
<dbReference type="GO" id="GO:0046656">
    <property type="term" value="P:folic acid biosynthetic process"/>
    <property type="evidence" value="ECO:0007669"/>
    <property type="project" value="UniProtKB-KW"/>
</dbReference>
<dbReference type="InterPro" id="IPR035907">
    <property type="entry name" value="Hppk_sf"/>
</dbReference>
<dbReference type="EMBL" id="WXZT01000005">
    <property type="protein sequence ID" value="MZZ12584.1"/>
    <property type="molecule type" value="Genomic_DNA"/>
</dbReference>
<dbReference type="Pfam" id="PF01288">
    <property type="entry name" value="HPPK"/>
    <property type="match status" value="1"/>
</dbReference>
<dbReference type="GO" id="GO:0046654">
    <property type="term" value="P:tetrahydrofolate biosynthetic process"/>
    <property type="evidence" value="ECO:0007669"/>
    <property type="project" value="UniProtKB-UniPathway"/>
</dbReference>
<reference evidence="16 22" key="3">
    <citation type="submission" date="2017-05" db="EMBL/GenBank/DDBJ databases">
        <authorList>
            <person name="Song R."/>
            <person name="Chenine A.L."/>
            <person name="Ruprecht R.M."/>
        </authorList>
    </citation>
    <scope>NUCLEOTIDE SEQUENCE [LARGE SCALE GENOMIC DNA]</scope>
    <source>
        <strain evidence="16 22">S567_C10_BS</strain>
    </source>
</reference>
<reference evidence="15" key="8">
    <citation type="submission" date="2020-01" db="EMBL/GenBank/DDBJ databases">
        <title>Bacteria Cultured from War Wounds Associated with the Conflict in Eastern Ukraine.</title>
        <authorList>
            <person name="Snesrud E."/>
            <person name="Galac M.R."/>
            <person name="Mc Gann P."/>
            <person name="Valentine K."/>
            <person name="Viacheslav K."/>
        </authorList>
    </citation>
    <scope>NUCLEOTIDE SEQUENCE</scope>
    <source>
        <strain evidence="15">VNMU148</strain>
    </source>
</reference>
<keyword evidence="7 17" id="KW-0418">Kinase</keyword>
<reference evidence="17 23" key="5">
    <citation type="submission" date="2018-07" db="EMBL/GenBank/DDBJ databases">
        <title>Mechanisms of high-level aminoglycoside resistance among Gram-negative pathogens in Brazil.</title>
        <authorList>
            <person name="Ballaben A.S."/>
            <person name="Darini A.L.C."/>
            <person name="Doi Y."/>
        </authorList>
    </citation>
    <scope>NUCLEOTIDE SEQUENCE [LARGE SCALE GENOMIC DNA]</scope>
    <source>
        <strain evidence="17 23">B2-305</strain>
    </source>
</reference>
<dbReference type="EMBL" id="CP136986">
    <property type="protein sequence ID" value="WOS77227.1"/>
    <property type="molecule type" value="Genomic_DNA"/>
</dbReference>
<evidence type="ECO:0000313" key="23">
    <source>
        <dbReference type="Proteomes" id="UP000253594"/>
    </source>
</evidence>
<dbReference type="OMA" id="TLPHPKW"/>
<evidence type="ECO:0000313" key="19">
    <source>
        <dbReference type="EMBL" id="RPM19939.1"/>
    </source>
</evidence>
<dbReference type="EMBL" id="NFFZ01000001">
    <property type="protein sequence ID" value="OTI66253.1"/>
    <property type="molecule type" value="Genomic_DNA"/>
</dbReference>
<dbReference type="Proteomes" id="UP000644192">
    <property type="component" value="Unassembled WGS sequence"/>
</dbReference>
<reference evidence="20" key="9">
    <citation type="submission" date="2023-06" db="EMBL/GenBank/DDBJ databases">
        <authorList>
            <consortium name="Clinical and Environmental Microbiology Branch: Whole genome sequencing antimicrobial resistance pathogens in the healthcare setting"/>
        </authorList>
    </citation>
    <scope>NUCLEOTIDE SEQUENCE</scope>
    <source>
        <strain evidence="20">2021CK-01020</strain>
    </source>
</reference>
<dbReference type="Proteomes" id="UP000045039">
    <property type="component" value="Unassembled WGS sequence"/>
</dbReference>
<comment type="similarity">
    <text evidence="2">Belongs to the HPPK family.</text>
</comment>
<evidence type="ECO:0000256" key="10">
    <source>
        <dbReference type="ARBA" id="ARBA00029409"/>
    </source>
</evidence>
<evidence type="ECO:0000256" key="1">
    <source>
        <dbReference type="ARBA" id="ARBA00005051"/>
    </source>
</evidence>
<feature type="domain" description="7,8-dihydro-6-hydroxymethylpterin-pyrophosphokinase" evidence="13">
    <location>
        <begin position="89"/>
        <end position="100"/>
    </location>
</feature>
<dbReference type="InterPro" id="IPR000550">
    <property type="entry name" value="Hppk"/>
</dbReference>
<evidence type="ECO:0000256" key="11">
    <source>
        <dbReference type="ARBA" id="ARBA00029766"/>
    </source>
</evidence>
<accession>A0A1S1BYX4</accession>
<evidence type="ECO:0000313" key="14">
    <source>
        <dbReference type="EMBL" id="CRO38927.1"/>
    </source>
</evidence>
<dbReference type="NCBIfam" id="TIGR01498">
    <property type="entry name" value="folK"/>
    <property type="match status" value="1"/>
</dbReference>
<proteinExistence type="inferred from homology"/>
<keyword evidence="8" id="KW-0067">ATP-binding</keyword>
<dbReference type="Proteomes" id="UP000194857">
    <property type="component" value="Unassembled WGS sequence"/>
</dbReference>
<evidence type="ECO:0000256" key="5">
    <source>
        <dbReference type="ARBA" id="ARBA00022679"/>
    </source>
</evidence>
<evidence type="ECO:0000313" key="15">
    <source>
        <dbReference type="EMBL" id="MZZ12584.1"/>
    </source>
</evidence>
<evidence type="ECO:0000313" key="22">
    <source>
        <dbReference type="Proteomes" id="UP000194857"/>
    </source>
</evidence>
<name>A0A069QAV9_PSEAI</name>
<evidence type="ECO:0000256" key="7">
    <source>
        <dbReference type="ARBA" id="ARBA00022777"/>
    </source>
</evidence>
<reference evidence="18 24" key="6">
    <citation type="submission" date="2018-08" db="EMBL/GenBank/DDBJ databases">
        <title>Recombination of ecologically and evolutionarily significant loci maintains genetic cohesion in the Pseudomonas syringae species complex.</title>
        <authorList>
            <person name="Dillon M."/>
            <person name="Thakur S."/>
            <person name="Almeida R.N.D."/>
            <person name="Weir B.S."/>
            <person name="Guttman D.S."/>
        </authorList>
    </citation>
    <scope>NUCLEOTIDE SEQUENCE [LARGE SCALE GENOMIC DNA]</scope>
    <source>
        <strain evidence="18 24">ICMP 7846</strain>
    </source>
</reference>
<dbReference type="PROSITE" id="PS00794">
    <property type="entry name" value="HPPK"/>
    <property type="match status" value="1"/>
</dbReference>
<dbReference type="UniPathway" id="UPA00077">
    <property type="reaction ID" value="UER00155"/>
</dbReference>
<accession>A0A069QAV9</accession>
<sequence>MIQRVYVALGSNLAEPREQIQAALDAFERLPETRLVAVSPLYISDPLGPADQPRFVNGVAALDTNLAPLDLLDALQAIELEQGRVRDLRWGPRTLDLDILLFGEQLLDLPRLKVPHYHMQARAFVLYPLADLAPDLRLPDGRHLPELLAACPFEGIERLPGA</sequence>
<dbReference type="CDD" id="cd00483">
    <property type="entry name" value="HPPK"/>
    <property type="match status" value="1"/>
</dbReference>
<dbReference type="PANTHER" id="PTHR43071">
    <property type="entry name" value="2-AMINO-4-HYDROXY-6-HYDROXYMETHYLDIHYDROPTERIDINE PYROPHOSPHOKINASE"/>
    <property type="match status" value="1"/>
</dbReference>
<evidence type="ECO:0000313" key="24">
    <source>
        <dbReference type="Proteomes" id="UP000270834"/>
    </source>
</evidence>
<evidence type="ECO:0000259" key="13">
    <source>
        <dbReference type="PROSITE" id="PS00794"/>
    </source>
</evidence>
<evidence type="ECO:0000256" key="12">
    <source>
        <dbReference type="ARBA" id="ARBA00033413"/>
    </source>
</evidence>
<organism evidence="17 23">
    <name type="scientific">Pseudomonas aeruginosa</name>
    <dbReference type="NCBI Taxonomy" id="287"/>
    <lineage>
        <taxon>Bacteria</taxon>
        <taxon>Pseudomonadati</taxon>
        <taxon>Pseudomonadota</taxon>
        <taxon>Gammaproteobacteria</taxon>
        <taxon>Pseudomonadales</taxon>
        <taxon>Pseudomonadaceae</taxon>
        <taxon>Pseudomonas</taxon>
    </lineage>
</organism>
<dbReference type="GO" id="GO:0016301">
    <property type="term" value="F:kinase activity"/>
    <property type="evidence" value="ECO:0007669"/>
    <property type="project" value="UniProtKB-KW"/>
</dbReference>
<dbReference type="Gene3D" id="3.30.70.560">
    <property type="entry name" value="7,8-Dihydro-6-hydroxymethylpterin-pyrophosphokinase HPPK"/>
    <property type="match status" value="1"/>
</dbReference>
<protein>
    <recommendedName>
        <fullName evidence="4">2-amino-4-hydroxy-6-hydroxymethyldihydropteridine pyrophosphokinase</fullName>
        <ecNumber evidence="3">2.7.6.3</ecNumber>
    </recommendedName>
    <alternativeName>
        <fullName evidence="11">6-hydroxymethyl-7,8-dihydropterin pyrophosphokinase</fullName>
    </alternativeName>
    <alternativeName>
        <fullName evidence="12">7,8-dihydro-6-hydroxymethylpterin-pyrophosphokinase</fullName>
    </alternativeName>
</protein>
<dbReference type="SUPFAM" id="SSF55083">
    <property type="entry name" value="6-hydroxymethyl-7,8-dihydropterin pyrophosphokinase, HPPK"/>
    <property type="match status" value="1"/>
</dbReference>
<dbReference type="GO" id="GO:0005524">
    <property type="term" value="F:ATP binding"/>
    <property type="evidence" value="ECO:0007669"/>
    <property type="project" value="UniProtKB-KW"/>
</dbReference>
<dbReference type="AlphaFoldDB" id="A0A069QAV9"/>
<evidence type="ECO:0000313" key="16">
    <source>
        <dbReference type="EMBL" id="OTI66253.1"/>
    </source>
</evidence>
<evidence type="ECO:0000256" key="8">
    <source>
        <dbReference type="ARBA" id="ARBA00022840"/>
    </source>
</evidence>
<evidence type="ECO:0000313" key="21">
    <source>
        <dbReference type="Proteomes" id="UP000045039"/>
    </source>
</evidence>
<dbReference type="Proteomes" id="UP000253594">
    <property type="component" value="Unassembled WGS sequence"/>
</dbReference>